<dbReference type="Pfam" id="PF20153">
    <property type="entry name" value="DUF6535"/>
    <property type="match status" value="1"/>
</dbReference>
<gene>
    <name evidence="4" type="ORF">M408DRAFT_8943</name>
</gene>
<sequence length="579" mass="65828">MARNKRQQRQGKLPDPWTIYNMRAATADQALLKEANEGMDALMVFAGLFSAVIATLIQITWSMLAPGSNEYTDQVLLSIYNATINEPTNYPTRPDFQPENGAIVINVLFFLSLVLSLGTALGAMLVKEWARQYDPAAGYEKIEWLKARNRHRRYEGYTEWPLRTIHATLPMIIHVSLLLFLIGIILWTKQLHYSLYLTILGTAVLGIAGYLTLACVPTFMEASPFKWPLSQAIRGTARSAWVSFKKAIGSGRAERRPAPPYILSPVDASLEKESPTQLKPSPYTTMDAAVLIDLLCNSSIYEEVDAAIDNLIEAEWGDLPISSRLIKHHEAIFRNYHELAATCWDAESNRAWKDMSERTRRLLRFLEWLYYQLDVQQRRQIRGWPNTDLAKDMRDRASKSFDVGDLVLAESVLSKLHHVSLPPDTSCQLCISPQTTNQKYKMVRQGSRKPKHYAEYYQNLFSACIWSDTDCILHYAAVGDEVEHFKSLTRVTLDGYEYAFSKLGKDVSEDLHQSLYLDLRRLSHEKVSKLPESDLRRLWFMALDRVRENKTPFPEDQVLSVHDGPSGPPNPDSGTPAPS</sequence>
<dbReference type="InterPro" id="IPR045338">
    <property type="entry name" value="DUF6535"/>
</dbReference>
<keyword evidence="2" id="KW-0472">Membrane</keyword>
<reference evidence="4 5" key="1">
    <citation type="submission" date="2014-04" db="EMBL/GenBank/DDBJ databases">
        <authorList>
            <consortium name="DOE Joint Genome Institute"/>
            <person name="Kuo A."/>
            <person name="Zuccaro A."/>
            <person name="Kohler A."/>
            <person name="Nagy L.G."/>
            <person name="Floudas D."/>
            <person name="Copeland A."/>
            <person name="Barry K.W."/>
            <person name="Cichocki N."/>
            <person name="Veneault-Fourrey C."/>
            <person name="LaButti K."/>
            <person name="Lindquist E.A."/>
            <person name="Lipzen A."/>
            <person name="Lundell T."/>
            <person name="Morin E."/>
            <person name="Murat C."/>
            <person name="Sun H."/>
            <person name="Tunlid A."/>
            <person name="Henrissat B."/>
            <person name="Grigoriev I.V."/>
            <person name="Hibbett D.S."/>
            <person name="Martin F."/>
            <person name="Nordberg H.P."/>
            <person name="Cantor M.N."/>
            <person name="Hua S.X."/>
        </authorList>
    </citation>
    <scope>NUCLEOTIDE SEQUENCE [LARGE SCALE GENOMIC DNA]</scope>
    <source>
        <strain evidence="4 5">MAFF 305830</strain>
    </source>
</reference>
<evidence type="ECO:0000313" key="4">
    <source>
        <dbReference type="EMBL" id="KIM27964.1"/>
    </source>
</evidence>
<keyword evidence="2" id="KW-1133">Transmembrane helix</keyword>
<evidence type="ECO:0000313" key="5">
    <source>
        <dbReference type="Proteomes" id="UP000054097"/>
    </source>
</evidence>
<evidence type="ECO:0000259" key="3">
    <source>
        <dbReference type="Pfam" id="PF20153"/>
    </source>
</evidence>
<dbReference type="AlphaFoldDB" id="A0A0C3B733"/>
<reference evidence="5" key="2">
    <citation type="submission" date="2015-01" db="EMBL/GenBank/DDBJ databases">
        <title>Evolutionary Origins and Diversification of the Mycorrhizal Mutualists.</title>
        <authorList>
            <consortium name="DOE Joint Genome Institute"/>
            <consortium name="Mycorrhizal Genomics Consortium"/>
            <person name="Kohler A."/>
            <person name="Kuo A."/>
            <person name="Nagy L.G."/>
            <person name="Floudas D."/>
            <person name="Copeland A."/>
            <person name="Barry K.W."/>
            <person name="Cichocki N."/>
            <person name="Veneault-Fourrey C."/>
            <person name="LaButti K."/>
            <person name="Lindquist E.A."/>
            <person name="Lipzen A."/>
            <person name="Lundell T."/>
            <person name="Morin E."/>
            <person name="Murat C."/>
            <person name="Riley R."/>
            <person name="Ohm R."/>
            <person name="Sun H."/>
            <person name="Tunlid A."/>
            <person name="Henrissat B."/>
            <person name="Grigoriev I.V."/>
            <person name="Hibbett D.S."/>
            <person name="Martin F."/>
        </authorList>
    </citation>
    <scope>NUCLEOTIDE SEQUENCE [LARGE SCALE GENOMIC DNA]</scope>
    <source>
        <strain evidence="5">MAFF 305830</strain>
    </source>
</reference>
<evidence type="ECO:0000256" key="2">
    <source>
        <dbReference type="SAM" id="Phobius"/>
    </source>
</evidence>
<proteinExistence type="predicted"/>
<keyword evidence="2" id="KW-0812">Transmembrane</keyword>
<feature type="transmembrane region" description="Helical" evidence="2">
    <location>
        <begin position="167"/>
        <end position="187"/>
    </location>
</feature>
<feature type="transmembrane region" description="Helical" evidence="2">
    <location>
        <begin position="193"/>
        <end position="216"/>
    </location>
</feature>
<feature type="compositionally biased region" description="Pro residues" evidence="1">
    <location>
        <begin position="566"/>
        <end position="579"/>
    </location>
</feature>
<dbReference type="OrthoDB" id="3219854at2759"/>
<keyword evidence="5" id="KW-1185">Reference proteome</keyword>
<protein>
    <recommendedName>
        <fullName evidence="3">DUF6535 domain-containing protein</fullName>
    </recommendedName>
</protein>
<name>A0A0C3B733_SERVB</name>
<dbReference type="EMBL" id="KN824295">
    <property type="protein sequence ID" value="KIM27964.1"/>
    <property type="molecule type" value="Genomic_DNA"/>
</dbReference>
<evidence type="ECO:0000256" key="1">
    <source>
        <dbReference type="SAM" id="MobiDB-lite"/>
    </source>
</evidence>
<feature type="domain" description="DUF6535" evidence="3">
    <location>
        <begin position="17"/>
        <end position="188"/>
    </location>
</feature>
<accession>A0A0C3B733</accession>
<dbReference type="Proteomes" id="UP000054097">
    <property type="component" value="Unassembled WGS sequence"/>
</dbReference>
<feature type="transmembrane region" description="Helical" evidence="2">
    <location>
        <begin position="103"/>
        <end position="126"/>
    </location>
</feature>
<feature type="region of interest" description="Disordered" evidence="1">
    <location>
        <begin position="551"/>
        <end position="579"/>
    </location>
</feature>
<dbReference type="HOGENOM" id="CLU_416286_0_0_1"/>
<organism evidence="4 5">
    <name type="scientific">Serendipita vermifera MAFF 305830</name>
    <dbReference type="NCBI Taxonomy" id="933852"/>
    <lineage>
        <taxon>Eukaryota</taxon>
        <taxon>Fungi</taxon>
        <taxon>Dikarya</taxon>
        <taxon>Basidiomycota</taxon>
        <taxon>Agaricomycotina</taxon>
        <taxon>Agaricomycetes</taxon>
        <taxon>Sebacinales</taxon>
        <taxon>Serendipitaceae</taxon>
        <taxon>Serendipita</taxon>
    </lineage>
</organism>